<dbReference type="AlphaFoldDB" id="A0A7M2RMJ2"/>
<organism evidence="2 3">
    <name type="scientific">Blautia liquoris</name>
    <dbReference type="NCBI Taxonomy" id="2779518"/>
    <lineage>
        <taxon>Bacteria</taxon>
        <taxon>Bacillati</taxon>
        <taxon>Bacillota</taxon>
        <taxon>Clostridia</taxon>
        <taxon>Lachnospirales</taxon>
        <taxon>Lachnospiraceae</taxon>
        <taxon>Blautia</taxon>
    </lineage>
</organism>
<protein>
    <recommendedName>
        <fullName evidence="4">Nucleoside 2-deoxyribosyltransferase</fullName>
    </recommendedName>
</protein>
<reference evidence="2 3" key="1">
    <citation type="submission" date="2020-10" db="EMBL/GenBank/DDBJ databases">
        <title>Blautia liquoris sp.nov., isolated from the mud in a fermentation cellar used for the production of Chinese strong-flavoured liquor.</title>
        <authorList>
            <person name="Lu L."/>
        </authorList>
    </citation>
    <scope>NUCLEOTIDE SEQUENCE [LARGE SCALE GENOMIC DNA]</scope>
    <source>
        <strain evidence="2 3">LZLJ-3</strain>
    </source>
</reference>
<name>A0A7M2RMJ2_9FIRM</name>
<dbReference type="RefSeq" id="WP_193736876.1">
    <property type="nucleotide sequence ID" value="NZ_CP063304.1"/>
</dbReference>
<evidence type="ECO:0000313" key="2">
    <source>
        <dbReference type="EMBL" id="QOV20560.1"/>
    </source>
</evidence>
<keyword evidence="3" id="KW-1185">Reference proteome</keyword>
<evidence type="ECO:0008006" key="4">
    <source>
        <dbReference type="Google" id="ProtNLM"/>
    </source>
</evidence>
<accession>A0A7M2RMJ2</accession>
<gene>
    <name evidence="2" type="ORF">INP51_06350</name>
</gene>
<sequence length="298" mass="34489">MSKDKDTIKNNENGKDDQTDDRPQCFVIMPISDPTEYNSGHFKCVYEDLFIPAIENAGFRPKRADDDKSSSMIHENIIRDIINSEMEICDLSSRNPNVLFELGIRQAFDLPVVLVQEENTKKIFDIGTIKTLDYRKNLIYREVINDREEITEAINKTKDNKEGINSIIRLLNIKKAEFPDKGQTSPTDDIKMMMYTIINSIDKMEDTLNNYSAIEKSNRYINTKKYPWEFITGDNENLEALLRDDLSDKNILESNEYIRDFKKMVKNNTNLSANEKSKLMNTIGQIQNGGSHGHFEDY</sequence>
<dbReference type="Proteomes" id="UP000593601">
    <property type="component" value="Chromosome"/>
</dbReference>
<evidence type="ECO:0000313" key="3">
    <source>
        <dbReference type="Proteomes" id="UP000593601"/>
    </source>
</evidence>
<proteinExistence type="predicted"/>
<dbReference type="KEGG" id="bliq:INP51_06350"/>
<dbReference type="EMBL" id="CP063304">
    <property type="protein sequence ID" value="QOV20560.1"/>
    <property type="molecule type" value="Genomic_DNA"/>
</dbReference>
<feature type="region of interest" description="Disordered" evidence="1">
    <location>
        <begin position="1"/>
        <end position="24"/>
    </location>
</feature>
<feature type="compositionally biased region" description="Basic and acidic residues" evidence="1">
    <location>
        <begin position="1"/>
        <end position="23"/>
    </location>
</feature>
<evidence type="ECO:0000256" key="1">
    <source>
        <dbReference type="SAM" id="MobiDB-lite"/>
    </source>
</evidence>